<feature type="region of interest" description="Disordered" evidence="1">
    <location>
        <begin position="111"/>
        <end position="149"/>
    </location>
</feature>
<evidence type="ECO:0000313" key="3">
    <source>
        <dbReference type="Proteomes" id="UP000789390"/>
    </source>
</evidence>
<dbReference type="OrthoDB" id="6430068at2759"/>
<sequence>MCFVFKLRTFIAGKERALAASNAAVNDNGSAGRQVSPTSTKTVYGFLDFTTIVSDTMMIFKPSKAGGNKARNAFGSQRTASAILNKFNKPGPAIGNRAKVEASQPVLEASATVQLAEETGDDEKSRGRSGSVHGSGRFKPSRPRTSTPSEIHIEGSLLNFEEPATQATPRGKTSLTERLKVPRRPTTISLEGKGPDSVVPSYSVIKSHVDVSSRVDIHIGGLPKVRE</sequence>
<comment type="caution">
    <text evidence="2">The sequence shown here is derived from an EMBL/GenBank/DDBJ whole genome shotgun (WGS) entry which is preliminary data.</text>
</comment>
<accession>A0A8J2RC27</accession>
<organism evidence="2 3">
    <name type="scientific">Daphnia galeata</name>
    <dbReference type="NCBI Taxonomy" id="27404"/>
    <lineage>
        <taxon>Eukaryota</taxon>
        <taxon>Metazoa</taxon>
        <taxon>Ecdysozoa</taxon>
        <taxon>Arthropoda</taxon>
        <taxon>Crustacea</taxon>
        <taxon>Branchiopoda</taxon>
        <taxon>Diplostraca</taxon>
        <taxon>Cladocera</taxon>
        <taxon>Anomopoda</taxon>
        <taxon>Daphniidae</taxon>
        <taxon>Daphnia</taxon>
    </lineage>
</organism>
<proteinExistence type="predicted"/>
<reference evidence="2" key="1">
    <citation type="submission" date="2021-11" db="EMBL/GenBank/DDBJ databases">
        <authorList>
            <person name="Schell T."/>
        </authorList>
    </citation>
    <scope>NUCLEOTIDE SEQUENCE</scope>
    <source>
        <strain evidence="2">M5</strain>
    </source>
</reference>
<gene>
    <name evidence="2" type="ORF">DGAL_LOCUS685</name>
</gene>
<protein>
    <submittedName>
        <fullName evidence="2">Uncharacterized protein</fullName>
    </submittedName>
</protein>
<dbReference type="Proteomes" id="UP000789390">
    <property type="component" value="Unassembled WGS sequence"/>
</dbReference>
<evidence type="ECO:0000256" key="1">
    <source>
        <dbReference type="SAM" id="MobiDB-lite"/>
    </source>
</evidence>
<feature type="compositionally biased region" description="Low complexity" evidence="1">
    <location>
        <begin position="128"/>
        <end position="137"/>
    </location>
</feature>
<dbReference type="EMBL" id="CAKKLH010000003">
    <property type="protein sequence ID" value="CAH0098602.1"/>
    <property type="molecule type" value="Genomic_DNA"/>
</dbReference>
<name>A0A8J2RC27_9CRUS</name>
<evidence type="ECO:0000313" key="2">
    <source>
        <dbReference type="EMBL" id="CAH0098602.1"/>
    </source>
</evidence>
<dbReference type="AlphaFoldDB" id="A0A8J2RC27"/>
<keyword evidence="3" id="KW-1185">Reference proteome</keyword>